<evidence type="ECO:0000313" key="3">
    <source>
        <dbReference type="EMBL" id="KAF1942605.1"/>
    </source>
</evidence>
<gene>
    <name evidence="3" type="ORF">EJ02DRAFT_162973</name>
</gene>
<dbReference type="OrthoDB" id="3695688at2759"/>
<evidence type="ECO:0000313" key="4">
    <source>
        <dbReference type="Proteomes" id="UP000800038"/>
    </source>
</evidence>
<feature type="region of interest" description="Disordered" evidence="1">
    <location>
        <begin position="468"/>
        <end position="518"/>
    </location>
</feature>
<reference evidence="3" key="1">
    <citation type="journal article" date="2020" name="Stud. Mycol.">
        <title>101 Dothideomycetes genomes: a test case for predicting lifestyles and emergence of pathogens.</title>
        <authorList>
            <person name="Haridas S."/>
            <person name="Albert R."/>
            <person name="Binder M."/>
            <person name="Bloem J."/>
            <person name="Labutti K."/>
            <person name="Salamov A."/>
            <person name="Andreopoulos B."/>
            <person name="Baker S."/>
            <person name="Barry K."/>
            <person name="Bills G."/>
            <person name="Bluhm B."/>
            <person name="Cannon C."/>
            <person name="Castanera R."/>
            <person name="Culley D."/>
            <person name="Daum C."/>
            <person name="Ezra D."/>
            <person name="Gonzalez J."/>
            <person name="Henrissat B."/>
            <person name="Kuo A."/>
            <person name="Liang C."/>
            <person name="Lipzen A."/>
            <person name="Lutzoni F."/>
            <person name="Magnuson J."/>
            <person name="Mondo S."/>
            <person name="Nolan M."/>
            <person name="Ohm R."/>
            <person name="Pangilinan J."/>
            <person name="Park H.-J."/>
            <person name="Ramirez L."/>
            <person name="Alfaro M."/>
            <person name="Sun H."/>
            <person name="Tritt A."/>
            <person name="Yoshinaga Y."/>
            <person name="Zwiers L.-H."/>
            <person name="Turgeon B."/>
            <person name="Goodwin S."/>
            <person name="Spatafora J."/>
            <person name="Crous P."/>
            <person name="Grigoriev I."/>
        </authorList>
    </citation>
    <scope>NUCLEOTIDE SEQUENCE</scope>
    <source>
        <strain evidence="3">CBS 161.51</strain>
    </source>
</reference>
<feature type="region of interest" description="Disordered" evidence="1">
    <location>
        <begin position="207"/>
        <end position="250"/>
    </location>
</feature>
<dbReference type="AlphaFoldDB" id="A0A6A5SPP5"/>
<dbReference type="Proteomes" id="UP000800038">
    <property type="component" value="Unassembled WGS sequence"/>
</dbReference>
<protein>
    <submittedName>
        <fullName evidence="3">Uncharacterized protein</fullName>
    </submittedName>
</protein>
<evidence type="ECO:0000256" key="2">
    <source>
        <dbReference type="SAM" id="SignalP"/>
    </source>
</evidence>
<feature type="chain" id="PRO_5025577817" evidence="2">
    <location>
        <begin position="23"/>
        <end position="558"/>
    </location>
</feature>
<feature type="compositionally biased region" description="Polar residues" evidence="1">
    <location>
        <begin position="232"/>
        <end position="245"/>
    </location>
</feature>
<proteinExistence type="predicted"/>
<keyword evidence="4" id="KW-1185">Reference proteome</keyword>
<feature type="signal peptide" evidence="2">
    <location>
        <begin position="1"/>
        <end position="22"/>
    </location>
</feature>
<organism evidence="3 4">
    <name type="scientific">Clathrospora elynae</name>
    <dbReference type="NCBI Taxonomy" id="706981"/>
    <lineage>
        <taxon>Eukaryota</taxon>
        <taxon>Fungi</taxon>
        <taxon>Dikarya</taxon>
        <taxon>Ascomycota</taxon>
        <taxon>Pezizomycotina</taxon>
        <taxon>Dothideomycetes</taxon>
        <taxon>Pleosporomycetidae</taxon>
        <taxon>Pleosporales</taxon>
        <taxon>Diademaceae</taxon>
        <taxon>Clathrospora</taxon>
    </lineage>
</organism>
<keyword evidence="2" id="KW-0732">Signal</keyword>
<name>A0A6A5SPP5_9PLEO</name>
<feature type="compositionally biased region" description="Low complexity" evidence="1">
    <location>
        <begin position="468"/>
        <end position="493"/>
    </location>
</feature>
<dbReference type="EMBL" id="ML976033">
    <property type="protein sequence ID" value="KAF1942605.1"/>
    <property type="molecule type" value="Genomic_DNA"/>
</dbReference>
<accession>A0A6A5SPP5</accession>
<evidence type="ECO:0000256" key="1">
    <source>
        <dbReference type="SAM" id="MobiDB-lite"/>
    </source>
</evidence>
<sequence>MRRVTFSWAPALLLISAVATEAALNLHNTNASPRIEGKRIENLVSGVDRSQWNPVGELDAPAIEQTNRLNIGNIAARTAQGGGLDVDSLLNGVAQEQGPGKSQGGSAGKFSARDVNASNVGGDLANQIAGGSSKGIDTILNDLSGQDQSASQNERAPQEQANRIAPFANSTSKAQSQSNVIQVVSTIITEGNGQKTATNVIQAAESKAAAPPSVTEAQPTPPTASKPKLSAGAQNSTTAVDTAKSSPEAKPTKLAAERLNATTSPAGITSAKLASVVALSAASSAAGNNTKPAITVFPPGATPQGVQVGAGSSKAAINGTKPVITVFPPGATPESVQAGTRLTSSSAAAVKSASRTLGGIGTNSTRGSGSGTVSNTTAAAEQAAKAGGCNCLCSCPAGSFPMNPPQAPLFQLGSMSAPGSTLQTVASATTGVAGGQASAGASAAVSTTSSSSSVNLATSAVVVSSTAATAGQSSQSPGSTSTSAAAAGTSSAAPNVPAQSQIASAPVPTPVPASSTAGTAQRATGLPFNLNTLSLASRVTVQLGRRLAVPTDVAVVKG</sequence>